<keyword evidence="5" id="KW-0227">DNA damage</keyword>
<dbReference type="InterPro" id="IPR045076">
    <property type="entry name" value="MutS"/>
</dbReference>
<dbReference type="Gene3D" id="3.40.1170.10">
    <property type="entry name" value="DNA repair protein MutS, domain I"/>
    <property type="match status" value="1"/>
</dbReference>
<evidence type="ECO:0000256" key="2">
    <source>
        <dbReference type="ARBA" id="ARBA00006271"/>
    </source>
</evidence>
<dbReference type="FunFam" id="3.30.420.110:FF:000002">
    <property type="entry name" value="DNA mismatch repair protein"/>
    <property type="match status" value="1"/>
</dbReference>
<dbReference type="SUPFAM" id="SSF48334">
    <property type="entry name" value="DNA repair protein MutS, domain III"/>
    <property type="match status" value="1"/>
</dbReference>
<dbReference type="SUPFAM" id="SSF52540">
    <property type="entry name" value="P-loop containing nucleoside triphosphate hydrolases"/>
    <property type="match status" value="1"/>
</dbReference>
<accession>A0A8H2XJ42</accession>
<dbReference type="CDD" id="cd03285">
    <property type="entry name" value="ABC_MSH2_euk"/>
    <property type="match status" value="1"/>
</dbReference>
<dbReference type="InterPro" id="IPR007861">
    <property type="entry name" value="DNA_mismatch_repair_MutS_clamp"/>
</dbReference>
<evidence type="ECO:0000256" key="7">
    <source>
        <dbReference type="ARBA" id="ARBA00023125"/>
    </source>
</evidence>
<dbReference type="InterPro" id="IPR036187">
    <property type="entry name" value="DNA_mismatch_repair_MutS_sf"/>
</dbReference>
<evidence type="ECO:0000256" key="6">
    <source>
        <dbReference type="ARBA" id="ARBA00022840"/>
    </source>
</evidence>
<dbReference type="Gene3D" id="3.40.50.300">
    <property type="entry name" value="P-loop containing nucleotide triphosphate hydrolases"/>
    <property type="match status" value="1"/>
</dbReference>
<evidence type="ECO:0000256" key="9">
    <source>
        <dbReference type="ARBA" id="ARBA00023242"/>
    </source>
</evidence>
<dbReference type="FunFam" id="3.40.50.300:FF:000925">
    <property type="entry name" value="DNA mismatch repair protein MSH2"/>
    <property type="match status" value="1"/>
</dbReference>
<protein>
    <recommendedName>
        <fullName evidence="11">DNA mismatch repair protein MSH2</fullName>
    </recommendedName>
    <alternativeName>
        <fullName evidence="3">DNA mismatch repair protein Msh2</fullName>
    </alternativeName>
    <alternativeName>
        <fullName evidence="10">MutS protein homolog 2</fullName>
    </alternativeName>
</protein>
<dbReference type="FunFam" id="3.40.1170.10:FF:000003">
    <property type="entry name" value="DNA mismatch repair protein"/>
    <property type="match status" value="1"/>
</dbReference>
<evidence type="ECO:0000256" key="5">
    <source>
        <dbReference type="ARBA" id="ARBA00022763"/>
    </source>
</evidence>
<evidence type="ECO:0000313" key="14">
    <source>
        <dbReference type="Proteomes" id="UP000663853"/>
    </source>
</evidence>
<dbReference type="PIRSF" id="PIRSF005813">
    <property type="entry name" value="MSH2"/>
    <property type="match status" value="1"/>
</dbReference>
<dbReference type="InterPro" id="IPR016151">
    <property type="entry name" value="DNA_mismatch_repair_MutS_N"/>
</dbReference>
<dbReference type="GO" id="GO:0005524">
    <property type="term" value="F:ATP binding"/>
    <property type="evidence" value="ECO:0007669"/>
    <property type="project" value="UniProtKB-KW"/>
</dbReference>
<reference evidence="13" key="1">
    <citation type="submission" date="2021-01" db="EMBL/GenBank/DDBJ databases">
        <authorList>
            <person name="Kaushik A."/>
        </authorList>
    </citation>
    <scope>NUCLEOTIDE SEQUENCE</scope>
    <source>
        <strain evidence="13">AG6-10EEA</strain>
    </source>
</reference>
<evidence type="ECO:0000256" key="4">
    <source>
        <dbReference type="ARBA" id="ARBA00022741"/>
    </source>
</evidence>
<dbReference type="Gene3D" id="3.30.420.110">
    <property type="entry name" value="MutS, connector domain"/>
    <property type="match status" value="1"/>
</dbReference>
<feature type="domain" description="DNA mismatch repair proteins mutS family" evidence="12">
    <location>
        <begin position="714"/>
        <end position="730"/>
    </location>
</feature>
<dbReference type="FunFam" id="1.10.1420.10:FF:000003">
    <property type="entry name" value="DNA mismatch repair protein"/>
    <property type="match status" value="1"/>
</dbReference>
<comment type="similarity">
    <text evidence="2">Belongs to the DNA mismatch repair MutS family.</text>
</comment>
<keyword evidence="8" id="KW-0234">DNA repair</keyword>
<evidence type="ECO:0000256" key="10">
    <source>
        <dbReference type="ARBA" id="ARBA00029795"/>
    </source>
</evidence>
<dbReference type="SMART" id="SM00533">
    <property type="entry name" value="MUTSd"/>
    <property type="match status" value="1"/>
</dbReference>
<keyword evidence="6" id="KW-0067">ATP-binding</keyword>
<evidence type="ECO:0000256" key="8">
    <source>
        <dbReference type="ARBA" id="ARBA00023204"/>
    </source>
</evidence>
<dbReference type="Pfam" id="PF05190">
    <property type="entry name" value="MutS_IV"/>
    <property type="match status" value="1"/>
</dbReference>
<sequence length="913" mass="100766">MMYAKEKPEATDLDSAVTSGFCSFIANLPPKPDDTIRLFERQDYYSAHGPDATFVATHVYHTLSVIKQLGSGKNSLPSVTLSSTVAKIFLREALTTRQLRIEIWTPEGGKGKNASGTRWELSRKASPGNLQDVEELLFSNTDLESAPIVMAVRLGKKDAGSKVVGIAFADASAREIGVSEFPDNDLLSNFEALLIQLDVKECVMQADDKRTDIDLNKLREIIERCNVVLTERKSSEFSAKNIEQDLGRLLKGDLATTALPEYDLKTAMAAAAALISYLSLTSDSSNSHQYTLRTHDLAQFMRLDASAVRALNLMPAPGLGGSGPMTGGRQSTNTSLLGLLNRCKTGQGARMLAQWLKQPLVNLHAIETRQTLVEAFANDGESRDTLRDDYLRAMPDFHRIGKRFQKGGASLEDVVRVYQAALKIPGLIMTLQAVGEEEDPAKQLIKSQYLDELEEYSESLSKYTEMVEQTIDLKELDRHNYVIKPDYDQNLKRLALKLSEVRDGLDEEHQSVGRDLGLELDKKLHLENNPSHGYCFRLSKSDAKATHNKRQYNEISTQKAGTLFTTSTLRELANEYGSLSDQYKRAQSGLVKEVVGIAGTGDLVITEGRHPCLEVQEEVTFIPNDTELCREKSEFLIISGPNMGGKSTYIRQVGVIALMAQCGCFVPASEAQLPIFDSILARVGAGDSQLKGVSTFMAEMLETATILRSATKDSLIIIDELGRGTSTYDGFGLAWAISEHIATKIRAFCLFATHFHELTTLSEELSHVKNLHVVAHVNQTGQTTQERDITLLYKVEPGVCDQSFGIHVAELANFPENVVKLAKRKAEELEDFGGKSTEPELSKEVTEEGAKILELVMSEWANMTGLDGGNDGEDVTMGEGNAEEQVRVLREVFEKYREQIEGNAWCQSVLGSL</sequence>
<keyword evidence="4" id="KW-0547">Nucleotide-binding</keyword>
<dbReference type="EMBL" id="CAJMXA010000369">
    <property type="protein sequence ID" value="CAE6427939.1"/>
    <property type="molecule type" value="Genomic_DNA"/>
</dbReference>
<dbReference type="InterPro" id="IPR007860">
    <property type="entry name" value="DNA_mmatch_repair_MutS_con_dom"/>
</dbReference>
<dbReference type="InterPro" id="IPR032642">
    <property type="entry name" value="Msh2_ATP-bd"/>
</dbReference>
<name>A0A8H2XJ42_9AGAM</name>
<dbReference type="Pfam" id="PF05188">
    <property type="entry name" value="MutS_II"/>
    <property type="match status" value="1"/>
</dbReference>
<keyword evidence="7" id="KW-0238">DNA-binding</keyword>
<evidence type="ECO:0000256" key="3">
    <source>
        <dbReference type="ARBA" id="ARBA00019549"/>
    </source>
</evidence>
<dbReference type="InterPro" id="IPR007696">
    <property type="entry name" value="DNA_mismatch_repair_MutS_core"/>
</dbReference>
<dbReference type="Pfam" id="PF00488">
    <property type="entry name" value="MutS_V"/>
    <property type="match status" value="1"/>
</dbReference>
<dbReference type="GO" id="GO:0030983">
    <property type="term" value="F:mismatched DNA binding"/>
    <property type="evidence" value="ECO:0007669"/>
    <property type="project" value="InterPro"/>
</dbReference>
<evidence type="ECO:0000256" key="11">
    <source>
        <dbReference type="ARBA" id="ARBA00073545"/>
    </source>
</evidence>
<dbReference type="GO" id="GO:0051053">
    <property type="term" value="P:negative regulation of DNA metabolic process"/>
    <property type="evidence" value="ECO:0007669"/>
    <property type="project" value="UniProtKB-ARBA"/>
</dbReference>
<dbReference type="GO" id="GO:0032301">
    <property type="term" value="C:MutSalpha complex"/>
    <property type="evidence" value="ECO:0007669"/>
    <property type="project" value="TreeGrafter"/>
</dbReference>
<dbReference type="InterPro" id="IPR007695">
    <property type="entry name" value="DNA_mismatch_repair_MutS-lik_N"/>
</dbReference>
<dbReference type="InterPro" id="IPR000432">
    <property type="entry name" value="DNA_mismatch_repair_MutS_C"/>
</dbReference>
<dbReference type="Pfam" id="PF01624">
    <property type="entry name" value="MutS_I"/>
    <property type="match status" value="1"/>
</dbReference>
<organism evidence="13 14">
    <name type="scientific">Rhizoctonia solani</name>
    <dbReference type="NCBI Taxonomy" id="456999"/>
    <lineage>
        <taxon>Eukaryota</taxon>
        <taxon>Fungi</taxon>
        <taxon>Dikarya</taxon>
        <taxon>Basidiomycota</taxon>
        <taxon>Agaricomycotina</taxon>
        <taxon>Agaricomycetes</taxon>
        <taxon>Cantharellales</taxon>
        <taxon>Ceratobasidiaceae</taxon>
        <taxon>Rhizoctonia</taxon>
    </lineage>
</organism>
<dbReference type="SUPFAM" id="SSF53150">
    <property type="entry name" value="DNA repair protein MutS, domain II"/>
    <property type="match status" value="1"/>
</dbReference>
<evidence type="ECO:0000259" key="12">
    <source>
        <dbReference type="PROSITE" id="PS00486"/>
    </source>
</evidence>
<dbReference type="GO" id="GO:0140664">
    <property type="term" value="F:ATP-dependent DNA damage sensor activity"/>
    <property type="evidence" value="ECO:0007669"/>
    <property type="project" value="InterPro"/>
</dbReference>
<dbReference type="InterPro" id="IPR036678">
    <property type="entry name" value="MutS_con_dom_sf"/>
</dbReference>
<evidence type="ECO:0000256" key="1">
    <source>
        <dbReference type="ARBA" id="ARBA00004123"/>
    </source>
</evidence>
<dbReference type="InterPro" id="IPR011184">
    <property type="entry name" value="DNA_mismatch_repair_Msh2"/>
</dbReference>
<dbReference type="PROSITE" id="PS00486">
    <property type="entry name" value="DNA_MISMATCH_REPAIR_2"/>
    <property type="match status" value="1"/>
</dbReference>
<comment type="caution">
    <text evidence="13">The sequence shown here is derived from an EMBL/GenBank/DDBJ whole genome shotgun (WGS) entry which is preliminary data.</text>
</comment>
<keyword evidence="9" id="KW-0539">Nucleus</keyword>
<dbReference type="InterPro" id="IPR027417">
    <property type="entry name" value="P-loop_NTPase"/>
</dbReference>
<dbReference type="GO" id="GO:0006298">
    <property type="term" value="P:mismatch repair"/>
    <property type="evidence" value="ECO:0007669"/>
    <property type="project" value="InterPro"/>
</dbReference>
<proteinExistence type="inferred from homology"/>
<gene>
    <name evidence="13" type="ORF">RDB_LOCUS20279</name>
</gene>
<dbReference type="AlphaFoldDB" id="A0A8H2XJ42"/>
<comment type="subcellular location">
    <subcellularLocation>
        <location evidence="1">Nucleus</location>
    </subcellularLocation>
</comment>
<dbReference type="Proteomes" id="UP000663853">
    <property type="component" value="Unassembled WGS sequence"/>
</dbReference>
<dbReference type="SMART" id="SM00534">
    <property type="entry name" value="MUTSac"/>
    <property type="match status" value="1"/>
</dbReference>
<dbReference type="PANTHER" id="PTHR11361:SF35">
    <property type="entry name" value="DNA MISMATCH REPAIR PROTEIN MSH2"/>
    <property type="match status" value="1"/>
</dbReference>
<evidence type="ECO:0000313" key="13">
    <source>
        <dbReference type="EMBL" id="CAE6427939.1"/>
    </source>
</evidence>
<dbReference type="PANTHER" id="PTHR11361">
    <property type="entry name" value="DNA MISMATCH REPAIR PROTEIN MUTS FAMILY MEMBER"/>
    <property type="match status" value="1"/>
</dbReference>
<dbReference type="Gene3D" id="1.10.1420.10">
    <property type="match status" value="2"/>
</dbReference>
<dbReference type="GO" id="GO:0006312">
    <property type="term" value="P:mitotic recombination"/>
    <property type="evidence" value="ECO:0007669"/>
    <property type="project" value="TreeGrafter"/>
</dbReference>